<accession>A0AAD5P268</accession>
<dbReference type="AlphaFoldDB" id="A0AAD5P268"/>
<evidence type="ECO:0000313" key="3">
    <source>
        <dbReference type="Proteomes" id="UP001064489"/>
    </source>
</evidence>
<reference evidence="2" key="2">
    <citation type="submission" date="2023-02" db="EMBL/GenBank/DDBJ databases">
        <authorList>
            <person name="Swenson N.G."/>
            <person name="Wegrzyn J.L."/>
            <person name="Mcevoy S.L."/>
        </authorList>
    </citation>
    <scope>NUCLEOTIDE SEQUENCE</scope>
    <source>
        <strain evidence="2">91603</strain>
        <tissue evidence="2">Leaf</tissue>
    </source>
</reference>
<evidence type="ECO:0000256" key="1">
    <source>
        <dbReference type="SAM" id="MobiDB-lite"/>
    </source>
</evidence>
<reference evidence="2" key="1">
    <citation type="journal article" date="2022" name="Plant J.">
        <title>Strategies of tolerance reflected in two North American maple genomes.</title>
        <authorList>
            <person name="McEvoy S.L."/>
            <person name="Sezen U.U."/>
            <person name="Trouern-Trend A."/>
            <person name="McMahon S.M."/>
            <person name="Schaberg P.G."/>
            <person name="Yang J."/>
            <person name="Wegrzyn J.L."/>
            <person name="Swenson N.G."/>
        </authorList>
    </citation>
    <scope>NUCLEOTIDE SEQUENCE</scope>
    <source>
        <strain evidence="2">91603</strain>
    </source>
</reference>
<organism evidence="2 3">
    <name type="scientific">Acer negundo</name>
    <name type="common">Box elder</name>
    <dbReference type="NCBI Taxonomy" id="4023"/>
    <lineage>
        <taxon>Eukaryota</taxon>
        <taxon>Viridiplantae</taxon>
        <taxon>Streptophyta</taxon>
        <taxon>Embryophyta</taxon>
        <taxon>Tracheophyta</taxon>
        <taxon>Spermatophyta</taxon>
        <taxon>Magnoliopsida</taxon>
        <taxon>eudicotyledons</taxon>
        <taxon>Gunneridae</taxon>
        <taxon>Pentapetalae</taxon>
        <taxon>rosids</taxon>
        <taxon>malvids</taxon>
        <taxon>Sapindales</taxon>
        <taxon>Sapindaceae</taxon>
        <taxon>Hippocastanoideae</taxon>
        <taxon>Acereae</taxon>
        <taxon>Acer</taxon>
    </lineage>
</organism>
<proteinExistence type="predicted"/>
<feature type="region of interest" description="Disordered" evidence="1">
    <location>
        <begin position="21"/>
        <end position="53"/>
    </location>
</feature>
<sequence length="102" mass="11133">MDVDRERREIDLHSGDGIDSGLVVNHGGEGDRFEATVNRDDAEIDSNSEERDFPDKTHFLDANHNTIHAIVGNATAGADAKLIDNLPKLEILSSFSVGKIFS</sequence>
<feature type="compositionally biased region" description="Basic and acidic residues" evidence="1">
    <location>
        <begin position="28"/>
        <end position="41"/>
    </location>
</feature>
<comment type="caution">
    <text evidence="2">The sequence shown here is derived from an EMBL/GenBank/DDBJ whole genome shotgun (WGS) entry which is preliminary data.</text>
</comment>
<protein>
    <submittedName>
        <fullName evidence="2">Uncharacterized protein</fullName>
    </submittedName>
</protein>
<dbReference type="EMBL" id="JAJSOW010000003">
    <property type="protein sequence ID" value="KAI9194381.1"/>
    <property type="molecule type" value="Genomic_DNA"/>
</dbReference>
<name>A0AAD5P268_ACENE</name>
<dbReference type="Gene3D" id="3.40.50.720">
    <property type="entry name" value="NAD(P)-binding Rossmann-like Domain"/>
    <property type="match status" value="1"/>
</dbReference>
<dbReference type="Proteomes" id="UP001064489">
    <property type="component" value="Chromosome 1"/>
</dbReference>
<keyword evidence="3" id="KW-1185">Reference proteome</keyword>
<gene>
    <name evidence="2" type="ORF">LWI28_005446</name>
</gene>
<evidence type="ECO:0000313" key="2">
    <source>
        <dbReference type="EMBL" id="KAI9194381.1"/>
    </source>
</evidence>